<comment type="caution">
    <text evidence="2">The sequence shown here is derived from an EMBL/GenBank/DDBJ whole genome shotgun (WGS) entry which is preliminary data.</text>
</comment>
<evidence type="ECO:0000256" key="1">
    <source>
        <dbReference type="SAM" id="MobiDB-lite"/>
    </source>
</evidence>
<name>A0ABV1R8G5_9HYPH</name>
<reference evidence="2" key="1">
    <citation type="submission" date="2024-06" db="EMBL/GenBank/DDBJ databases">
        <authorList>
            <person name="Campbell A.G."/>
        </authorList>
    </citation>
    <scope>NUCLEOTIDE SEQUENCE</scope>
    <source>
        <strain evidence="2">EM17</strain>
    </source>
</reference>
<organism evidence="2 3">
    <name type="scientific">Methylobacterium brachiatum</name>
    <dbReference type="NCBI Taxonomy" id="269660"/>
    <lineage>
        <taxon>Bacteria</taxon>
        <taxon>Pseudomonadati</taxon>
        <taxon>Pseudomonadota</taxon>
        <taxon>Alphaproteobacteria</taxon>
        <taxon>Hyphomicrobiales</taxon>
        <taxon>Methylobacteriaceae</taxon>
        <taxon>Methylobacterium</taxon>
    </lineage>
</organism>
<evidence type="ECO:0000313" key="3">
    <source>
        <dbReference type="Proteomes" id="UP001432995"/>
    </source>
</evidence>
<proteinExistence type="predicted"/>
<accession>A0ABV1R8G5</accession>
<gene>
    <name evidence="2" type="ORF">ABS770_22865</name>
</gene>
<protein>
    <recommendedName>
        <fullName evidence="4">KTSC domain-containing protein</fullName>
    </recommendedName>
</protein>
<evidence type="ECO:0008006" key="4">
    <source>
        <dbReference type="Google" id="ProtNLM"/>
    </source>
</evidence>
<dbReference type="EMBL" id="JBELQD010000037">
    <property type="protein sequence ID" value="MER2291096.1"/>
    <property type="molecule type" value="Genomic_DNA"/>
</dbReference>
<keyword evidence="3" id="KW-1185">Reference proteome</keyword>
<dbReference type="Proteomes" id="UP001432995">
    <property type="component" value="Unassembled WGS sequence"/>
</dbReference>
<sequence length="89" mass="9955">MAVGDEDREFEHSALSGSFSHDGETVDVEIYRFAGTRDPWQLAVVHMSTGTTEWRERFAAEEDAYRAFMAVVERGGLASFGPTVSRVMH</sequence>
<feature type="region of interest" description="Disordered" evidence="1">
    <location>
        <begin position="1"/>
        <end position="21"/>
    </location>
</feature>
<evidence type="ECO:0000313" key="2">
    <source>
        <dbReference type="EMBL" id="MER2291096.1"/>
    </source>
</evidence>
<dbReference type="RefSeq" id="WP_350380394.1">
    <property type="nucleotide sequence ID" value="NZ_JBELQD010000037.1"/>
</dbReference>